<gene>
    <name evidence="1" type="ORF">FM121_04230</name>
</gene>
<keyword evidence="2" id="KW-1185">Reference proteome</keyword>
<accession>A0A1X6WLY3</accession>
<name>A0A1X6WLY3_9ENTE</name>
<sequence>MIFMKTSTKIGIGFSVATLAGVYATVVFSEKIIEKFEHEATRYKTKKVVNEKFGGNEKLLNIVDDLSDKELDSIGQVVTEIKDSRKKINDFGEKIKSKAETILDNKN</sequence>
<evidence type="ECO:0000313" key="2">
    <source>
        <dbReference type="Proteomes" id="UP000195918"/>
    </source>
</evidence>
<organism evidence="1 2">
    <name type="scientific">Vagococcus fluvialis bH819</name>
    <dbReference type="NCBI Taxonomy" id="1255619"/>
    <lineage>
        <taxon>Bacteria</taxon>
        <taxon>Bacillati</taxon>
        <taxon>Bacillota</taxon>
        <taxon>Bacilli</taxon>
        <taxon>Lactobacillales</taxon>
        <taxon>Enterococcaceae</taxon>
        <taxon>Vagococcus</taxon>
    </lineage>
</organism>
<reference evidence="2" key="1">
    <citation type="submission" date="2017-02" db="EMBL/GenBank/DDBJ databases">
        <authorList>
            <person name="Dridi B."/>
        </authorList>
    </citation>
    <scope>NUCLEOTIDE SEQUENCE [LARGE SCALE GENOMIC DNA]</scope>
    <source>
        <strain evidence="2">bH819</strain>
    </source>
</reference>
<dbReference type="EMBL" id="FWFD01000008">
    <property type="protein sequence ID" value="SLM85280.1"/>
    <property type="molecule type" value="Genomic_DNA"/>
</dbReference>
<proteinExistence type="predicted"/>
<evidence type="ECO:0000313" key="1">
    <source>
        <dbReference type="EMBL" id="SLM85280.1"/>
    </source>
</evidence>
<dbReference type="Proteomes" id="UP000195918">
    <property type="component" value="Unassembled WGS sequence"/>
</dbReference>
<dbReference type="AlphaFoldDB" id="A0A1X6WLY3"/>
<protein>
    <submittedName>
        <fullName evidence="1">Uncharacterized protein</fullName>
    </submittedName>
</protein>